<sequence>MVNRQLNGGTDSFSIFIISLASLSKQCRVVVCLVVLFASRNYIQTAFAPTIARGGDINDAMRIPRCQNRQ</sequence>
<dbReference type="RefSeq" id="XP_022403758.1">
    <property type="nucleotide sequence ID" value="XM_022539600.1"/>
</dbReference>
<protein>
    <submittedName>
        <fullName evidence="2">Uncharacterized protein</fullName>
    </submittedName>
</protein>
<feature type="transmembrane region" description="Helical" evidence="1">
    <location>
        <begin position="12"/>
        <end position="38"/>
    </location>
</feature>
<evidence type="ECO:0000313" key="2">
    <source>
        <dbReference type="EMBL" id="OJJ87069.1"/>
    </source>
</evidence>
<name>A0A1L9VT38_ASPGL</name>
<keyword evidence="1" id="KW-0812">Transmembrane</keyword>
<proteinExistence type="predicted"/>
<dbReference type="VEuPathDB" id="FungiDB:ASPGLDRAFT_1123335"/>
<accession>A0A1L9VT38</accession>
<evidence type="ECO:0000256" key="1">
    <source>
        <dbReference type="SAM" id="Phobius"/>
    </source>
</evidence>
<dbReference type="Proteomes" id="UP000184300">
    <property type="component" value="Unassembled WGS sequence"/>
</dbReference>
<gene>
    <name evidence="2" type="ORF">ASPGLDRAFT_1123335</name>
</gene>
<keyword evidence="3" id="KW-1185">Reference proteome</keyword>
<keyword evidence="1" id="KW-1133">Transmembrane helix</keyword>
<keyword evidence="1" id="KW-0472">Membrane</keyword>
<dbReference type="EMBL" id="KV878891">
    <property type="protein sequence ID" value="OJJ87069.1"/>
    <property type="molecule type" value="Genomic_DNA"/>
</dbReference>
<dbReference type="GeneID" id="34455861"/>
<organism evidence="2 3">
    <name type="scientific">Aspergillus glaucus CBS 516.65</name>
    <dbReference type="NCBI Taxonomy" id="1160497"/>
    <lineage>
        <taxon>Eukaryota</taxon>
        <taxon>Fungi</taxon>
        <taxon>Dikarya</taxon>
        <taxon>Ascomycota</taxon>
        <taxon>Pezizomycotina</taxon>
        <taxon>Eurotiomycetes</taxon>
        <taxon>Eurotiomycetidae</taxon>
        <taxon>Eurotiales</taxon>
        <taxon>Aspergillaceae</taxon>
        <taxon>Aspergillus</taxon>
        <taxon>Aspergillus subgen. Aspergillus</taxon>
    </lineage>
</organism>
<reference evidence="3" key="1">
    <citation type="journal article" date="2017" name="Genome Biol.">
        <title>Comparative genomics reveals high biological diversity and specific adaptations in the industrially and medically important fungal genus Aspergillus.</title>
        <authorList>
            <person name="de Vries R.P."/>
            <person name="Riley R."/>
            <person name="Wiebenga A."/>
            <person name="Aguilar-Osorio G."/>
            <person name="Amillis S."/>
            <person name="Uchima C.A."/>
            <person name="Anderluh G."/>
            <person name="Asadollahi M."/>
            <person name="Askin M."/>
            <person name="Barry K."/>
            <person name="Battaglia E."/>
            <person name="Bayram O."/>
            <person name="Benocci T."/>
            <person name="Braus-Stromeyer S.A."/>
            <person name="Caldana C."/>
            <person name="Canovas D."/>
            <person name="Cerqueira G.C."/>
            <person name="Chen F."/>
            <person name="Chen W."/>
            <person name="Choi C."/>
            <person name="Clum A."/>
            <person name="Dos Santos R.A."/>
            <person name="Damasio A.R."/>
            <person name="Diallinas G."/>
            <person name="Emri T."/>
            <person name="Fekete E."/>
            <person name="Flipphi M."/>
            <person name="Freyberg S."/>
            <person name="Gallo A."/>
            <person name="Gournas C."/>
            <person name="Habgood R."/>
            <person name="Hainaut M."/>
            <person name="Harispe M.L."/>
            <person name="Henrissat B."/>
            <person name="Hilden K.S."/>
            <person name="Hope R."/>
            <person name="Hossain A."/>
            <person name="Karabika E."/>
            <person name="Karaffa L."/>
            <person name="Karanyi Z."/>
            <person name="Krasevec N."/>
            <person name="Kuo A."/>
            <person name="Kusch H."/>
            <person name="LaButti K."/>
            <person name="Lagendijk E.L."/>
            <person name="Lapidus A."/>
            <person name="Levasseur A."/>
            <person name="Lindquist E."/>
            <person name="Lipzen A."/>
            <person name="Logrieco A.F."/>
            <person name="MacCabe A."/>
            <person name="Maekelae M.R."/>
            <person name="Malavazi I."/>
            <person name="Melin P."/>
            <person name="Meyer V."/>
            <person name="Mielnichuk N."/>
            <person name="Miskei M."/>
            <person name="Molnar A.P."/>
            <person name="Mule G."/>
            <person name="Ngan C.Y."/>
            <person name="Orejas M."/>
            <person name="Orosz E."/>
            <person name="Ouedraogo J.P."/>
            <person name="Overkamp K.M."/>
            <person name="Park H.-S."/>
            <person name="Perrone G."/>
            <person name="Piumi F."/>
            <person name="Punt P.J."/>
            <person name="Ram A.F."/>
            <person name="Ramon A."/>
            <person name="Rauscher S."/>
            <person name="Record E."/>
            <person name="Riano-Pachon D.M."/>
            <person name="Robert V."/>
            <person name="Roehrig J."/>
            <person name="Ruller R."/>
            <person name="Salamov A."/>
            <person name="Salih N.S."/>
            <person name="Samson R.A."/>
            <person name="Sandor E."/>
            <person name="Sanguinetti M."/>
            <person name="Schuetze T."/>
            <person name="Sepcic K."/>
            <person name="Shelest E."/>
            <person name="Sherlock G."/>
            <person name="Sophianopoulou V."/>
            <person name="Squina F.M."/>
            <person name="Sun H."/>
            <person name="Susca A."/>
            <person name="Todd R.B."/>
            <person name="Tsang A."/>
            <person name="Unkles S.E."/>
            <person name="van de Wiele N."/>
            <person name="van Rossen-Uffink D."/>
            <person name="Oliveira J.V."/>
            <person name="Vesth T.C."/>
            <person name="Visser J."/>
            <person name="Yu J.-H."/>
            <person name="Zhou M."/>
            <person name="Andersen M.R."/>
            <person name="Archer D.B."/>
            <person name="Baker S.E."/>
            <person name="Benoit I."/>
            <person name="Brakhage A.A."/>
            <person name="Braus G.H."/>
            <person name="Fischer R."/>
            <person name="Frisvad J.C."/>
            <person name="Goldman G.H."/>
            <person name="Houbraken J."/>
            <person name="Oakley B."/>
            <person name="Pocsi I."/>
            <person name="Scazzocchio C."/>
            <person name="Seiboth B."/>
            <person name="vanKuyk P.A."/>
            <person name="Wortman J."/>
            <person name="Dyer P.S."/>
            <person name="Grigoriev I.V."/>
        </authorList>
    </citation>
    <scope>NUCLEOTIDE SEQUENCE [LARGE SCALE GENOMIC DNA]</scope>
    <source>
        <strain evidence="3">CBS 516.65</strain>
    </source>
</reference>
<evidence type="ECO:0000313" key="3">
    <source>
        <dbReference type="Proteomes" id="UP000184300"/>
    </source>
</evidence>
<dbReference type="AlphaFoldDB" id="A0A1L9VT38"/>